<dbReference type="AlphaFoldDB" id="A0A0M6ZU39"/>
<dbReference type="Proteomes" id="UP000053235">
    <property type="component" value="Unassembled WGS sequence"/>
</dbReference>
<sequence>MKHVPILAFLLLCCGHFATQPAFAHKVIASVFASGSTIQGEIGFSSGDMAIDTLVEVFDGDGNKLGETKTDEAGFFSFSPTQRVVHVFRANLGSGHVTEVRMELDELPDVVDKRQDDDGGTESAPVIEFAASFEEAVPSISSSAVAQLTKAALEENRELVREMIHQEITPLRREIAAYKEKNDLQTILGGIGYIAGLFGLLFYIAARRKLARG</sequence>
<keyword evidence="1" id="KW-1133">Transmembrane helix</keyword>
<evidence type="ECO:0000256" key="2">
    <source>
        <dbReference type="SAM" id="SignalP"/>
    </source>
</evidence>
<gene>
    <name evidence="3" type="ORF">LAX5112_00462</name>
</gene>
<evidence type="ECO:0000313" key="4">
    <source>
        <dbReference type="Proteomes" id="UP000053235"/>
    </source>
</evidence>
<keyword evidence="1" id="KW-0812">Transmembrane</keyword>
<evidence type="ECO:0008006" key="5">
    <source>
        <dbReference type="Google" id="ProtNLM"/>
    </source>
</evidence>
<protein>
    <recommendedName>
        <fullName evidence="5">Nickel transport protein</fullName>
    </recommendedName>
</protein>
<feature type="transmembrane region" description="Helical" evidence="1">
    <location>
        <begin position="187"/>
        <end position="206"/>
    </location>
</feature>
<reference evidence="4" key="1">
    <citation type="submission" date="2015-07" db="EMBL/GenBank/DDBJ databases">
        <authorList>
            <person name="Rodrigo-Torres Lidia"/>
            <person name="Arahal R.David."/>
        </authorList>
    </citation>
    <scope>NUCLEOTIDE SEQUENCE [LARGE SCALE GENOMIC DNA]</scope>
    <source>
        <strain evidence="4">CECT 5112</strain>
    </source>
</reference>
<dbReference type="OrthoDB" id="8447011at2"/>
<dbReference type="STRING" id="388408.LAX5112_00462"/>
<keyword evidence="2" id="KW-0732">Signal</keyword>
<name>A0A0M6ZU39_9HYPH</name>
<keyword evidence="1" id="KW-0472">Membrane</keyword>
<evidence type="ECO:0000313" key="3">
    <source>
        <dbReference type="EMBL" id="CTQ64963.1"/>
    </source>
</evidence>
<feature type="chain" id="PRO_5005809077" description="Nickel transport protein" evidence="2">
    <location>
        <begin position="25"/>
        <end position="213"/>
    </location>
</feature>
<feature type="signal peptide" evidence="2">
    <location>
        <begin position="1"/>
        <end position="24"/>
    </location>
</feature>
<dbReference type="EMBL" id="CXWD01000002">
    <property type="protein sequence ID" value="CTQ64963.1"/>
    <property type="molecule type" value="Genomic_DNA"/>
</dbReference>
<evidence type="ECO:0000256" key="1">
    <source>
        <dbReference type="SAM" id="Phobius"/>
    </source>
</evidence>
<organism evidence="3 4">
    <name type="scientific">Roseibium alexandrii</name>
    <dbReference type="NCBI Taxonomy" id="388408"/>
    <lineage>
        <taxon>Bacteria</taxon>
        <taxon>Pseudomonadati</taxon>
        <taxon>Pseudomonadota</taxon>
        <taxon>Alphaproteobacteria</taxon>
        <taxon>Hyphomicrobiales</taxon>
        <taxon>Stappiaceae</taxon>
        <taxon>Roseibium</taxon>
    </lineage>
</organism>
<dbReference type="RefSeq" id="WP_055670418.1">
    <property type="nucleotide sequence ID" value="NZ_CXWD01000002.1"/>
</dbReference>
<accession>A0A0M6ZU39</accession>
<proteinExistence type="predicted"/>
<keyword evidence="4" id="KW-1185">Reference proteome</keyword>